<dbReference type="RefSeq" id="WP_120763103.1">
    <property type="nucleotide sequence ID" value="NZ_CP032630.1"/>
</dbReference>
<dbReference type="OrthoDB" id="5517693at2"/>
<reference evidence="4" key="1">
    <citation type="submission" date="2018-09" db="EMBL/GenBank/DDBJ databases">
        <title>Genome sequencing of strain 2DFWR-13.</title>
        <authorList>
            <person name="Heo J."/>
            <person name="Kim S.-J."/>
            <person name="Kwon S.-W."/>
        </authorList>
    </citation>
    <scope>NUCLEOTIDE SEQUENCE [LARGE SCALE GENOMIC DNA]</scope>
    <source>
        <strain evidence="4">2DFWR-13</strain>
    </source>
</reference>
<evidence type="ECO:0000256" key="1">
    <source>
        <dbReference type="SAM" id="MobiDB-lite"/>
    </source>
</evidence>
<dbReference type="EMBL" id="CP032630">
    <property type="protein sequence ID" value="AYF98734.1"/>
    <property type="molecule type" value="Genomic_DNA"/>
</dbReference>
<organism evidence="3 4">
    <name type="scientific">Protaetiibacter intestinalis</name>
    <dbReference type="NCBI Taxonomy" id="2419774"/>
    <lineage>
        <taxon>Bacteria</taxon>
        <taxon>Bacillati</taxon>
        <taxon>Actinomycetota</taxon>
        <taxon>Actinomycetes</taxon>
        <taxon>Micrococcales</taxon>
        <taxon>Microbacteriaceae</taxon>
        <taxon>Protaetiibacter</taxon>
    </lineage>
</organism>
<name>A0A387B4Y4_9MICO</name>
<feature type="region of interest" description="Disordered" evidence="1">
    <location>
        <begin position="332"/>
        <end position="352"/>
    </location>
</feature>
<gene>
    <name evidence="3" type="ORF">D7I47_11055</name>
</gene>
<evidence type="ECO:0000313" key="4">
    <source>
        <dbReference type="Proteomes" id="UP000278886"/>
    </source>
</evidence>
<dbReference type="Proteomes" id="UP000278886">
    <property type="component" value="Chromosome"/>
</dbReference>
<keyword evidence="4" id="KW-1185">Reference proteome</keyword>
<accession>A0A387B4Y4</accession>
<dbReference type="Pfam" id="PF09407">
    <property type="entry name" value="AbiEi_1"/>
    <property type="match status" value="1"/>
</dbReference>
<dbReference type="AlphaFoldDB" id="A0A387B4Y4"/>
<evidence type="ECO:0000313" key="3">
    <source>
        <dbReference type="EMBL" id="AYF98734.1"/>
    </source>
</evidence>
<feature type="domain" description="AbiEi antitoxin C-terminal" evidence="2">
    <location>
        <begin position="66"/>
        <end position="172"/>
    </location>
</feature>
<dbReference type="KEGG" id="lyd:D7I47_11055"/>
<sequence>MNTRLHRITRPEALDQGFTDRQVAALIRLKQLHRVRPGEYALPEEWTTAEPHERHRELVLRTSERVAEPQVYSHLAAAALWGIRILGTWPTRVDVLVPRSSGGRSSGRLRRHAIGYDDRDVVELDGILVTSPAQTVVDLARMLPFMDAVVAADSALGTAFGRAPLTTLDEISKIVRAAGRGRGVARARAALAFADRRAEAPPETVSRVGATVLGFPPPEPQKEFATASGRRRVDLWWGAFGRVGESDGRAKYTDPALLRGRSPDEVFRREKQRDRELLALPEVDGITHWEPAELYSPAKFYDILRAAGLPTRLPRPRFTSWSSPDVALAAARLRPSDARQSSASGATHPYRG</sequence>
<proteinExistence type="predicted"/>
<dbReference type="InterPro" id="IPR018547">
    <property type="entry name" value="AbiEi_C"/>
</dbReference>
<protein>
    <recommendedName>
        <fullName evidence="2">AbiEi antitoxin C-terminal domain-containing protein</fullName>
    </recommendedName>
</protein>
<evidence type="ECO:0000259" key="2">
    <source>
        <dbReference type="Pfam" id="PF09407"/>
    </source>
</evidence>